<reference evidence="3" key="1">
    <citation type="submission" date="2022-11" db="UniProtKB">
        <authorList>
            <consortium name="WormBaseParasite"/>
        </authorList>
    </citation>
    <scope>IDENTIFICATION</scope>
</reference>
<dbReference type="AlphaFoldDB" id="A0A914I7W1"/>
<dbReference type="Proteomes" id="UP000887572">
    <property type="component" value="Unplaced"/>
</dbReference>
<accession>A0A914I7W1</accession>
<feature type="region of interest" description="Disordered" evidence="1">
    <location>
        <begin position="20"/>
        <end position="39"/>
    </location>
</feature>
<evidence type="ECO:0000313" key="3">
    <source>
        <dbReference type="WBParaSite" id="Gr19_v10_g773.t1"/>
    </source>
</evidence>
<protein>
    <submittedName>
        <fullName evidence="3">Uncharacterized protein</fullName>
    </submittedName>
</protein>
<evidence type="ECO:0000256" key="1">
    <source>
        <dbReference type="SAM" id="MobiDB-lite"/>
    </source>
</evidence>
<keyword evidence="2" id="KW-1185">Reference proteome</keyword>
<evidence type="ECO:0000313" key="2">
    <source>
        <dbReference type="Proteomes" id="UP000887572"/>
    </source>
</evidence>
<name>A0A914I7W1_GLORO</name>
<organism evidence="2 3">
    <name type="scientific">Globodera rostochiensis</name>
    <name type="common">Golden nematode worm</name>
    <name type="synonym">Heterodera rostochiensis</name>
    <dbReference type="NCBI Taxonomy" id="31243"/>
    <lineage>
        <taxon>Eukaryota</taxon>
        <taxon>Metazoa</taxon>
        <taxon>Ecdysozoa</taxon>
        <taxon>Nematoda</taxon>
        <taxon>Chromadorea</taxon>
        <taxon>Rhabditida</taxon>
        <taxon>Tylenchina</taxon>
        <taxon>Tylenchomorpha</taxon>
        <taxon>Tylenchoidea</taxon>
        <taxon>Heteroderidae</taxon>
        <taxon>Heteroderinae</taxon>
        <taxon>Globodera</taxon>
    </lineage>
</organism>
<sequence>MLCKSAGLGWPNPVRPFRKTLYGHRPNNGGQGETEDEERKIGLEDGRRTFRLSPTVGKLVFKADCLGEYWPKEDCLGACAESEDNKQWAQHVLGPGA</sequence>
<proteinExistence type="predicted"/>
<dbReference type="WBParaSite" id="Gr19_v10_g773.t1">
    <property type="protein sequence ID" value="Gr19_v10_g773.t1"/>
    <property type="gene ID" value="Gr19_v10_g773"/>
</dbReference>